<dbReference type="RefSeq" id="WP_231004270.1">
    <property type="nucleotide sequence ID" value="NZ_JAJNEC010000005.1"/>
</dbReference>
<accession>A0ABS8PPI4</accession>
<evidence type="ECO:0000313" key="2">
    <source>
        <dbReference type="Proteomes" id="UP001199816"/>
    </source>
</evidence>
<name>A0ABS8PPI4_9BACT</name>
<proteinExistence type="predicted"/>
<protein>
    <recommendedName>
        <fullName evidence="3">Lipoprotein</fullName>
    </recommendedName>
</protein>
<reference evidence="1 2" key="1">
    <citation type="submission" date="2021-11" db="EMBL/GenBank/DDBJ databases">
        <title>Genomic of Niabella pedocola.</title>
        <authorList>
            <person name="Wu T."/>
        </authorList>
    </citation>
    <scope>NUCLEOTIDE SEQUENCE [LARGE SCALE GENOMIC DNA]</scope>
    <source>
        <strain evidence="1 2">JCM 31011</strain>
    </source>
</reference>
<dbReference type="Proteomes" id="UP001199816">
    <property type="component" value="Unassembled WGS sequence"/>
</dbReference>
<gene>
    <name evidence="1" type="ORF">LQ567_09515</name>
</gene>
<comment type="caution">
    <text evidence="1">The sequence shown here is derived from an EMBL/GenBank/DDBJ whole genome shotgun (WGS) entry which is preliminary data.</text>
</comment>
<evidence type="ECO:0008006" key="3">
    <source>
        <dbReference type="Google" id="ProtNLM"/>
    </source>
</evidence>
<organism evidence="1 2">
    <name type="scientific">Niabella pedocola</name>
    <dbReference type="NCBI Taxonomy" id="1752077"/>
    <lineage>
        <taxon>Bacteria</taxon>
        <taxon>Pseudomonadati</taxon>
        <taxon>Bacteroidota</taxon>
        <taxon>Chitinophagia</taxon>
        <taxon>Chitinophagales</taxon>
        <taxon>Chitinophagaceae</taxon>
        <taxon>Niabella</taxon>
    </lineage>
</organism>
<keyword evidence="2" id="KW-1185">Reference proteome</keyword>
<dbReference type="EMBL" id="JAJNEC010000005">
    <property type="protein sequence ID" value="MCD2422999.1"/>
    <property type="molecule type" value="Genomic_DNA"/>
</dbReference>
<sequence>MNTDSIFTMKKLQFTFMALSLSFICIQACNKKHHPTKETVIKDNVPTQYQGLLMPGSLHLKNDSVSMALYPSAALYYLDLRLKGSNQYYTLLKQAVKTNKPVRAWVFKENKSPVEVAKIEPASKEELEQWKKMWVTPDQ</sequence>
<dbReference type="Gene3D" id="2.40.50.340">
    <property type="match status" value="1"/>
</dbReference>
<evidence type="ECO:0000313" key="1">
    <source>
        <dbReference type="EMBL" id="MCD2422999.1"/>
    </source>
</evidence>